<evidence type="ECO:0000313" key="1">
    <source>
        <dbReference type="EMBL" id="MFC0423786.1"/>
    </source>
</evidence>
<keyword evidence="2" id="KW-1185">Reference proteome</keyword>
<reference evidence="1 2" key="1">
    <citation type="submission" date="2024-09" db="EMBL/GenBank/DDBJ databases">
        <authorList>
            <person name="Sun Q."/>
            <person name="Mori K."/>
        </authorList>
    </citation>
    <scope>NUCLEOTIDE SEQUENCE [LARGE SCALE GENOMIC DNA]</scope>
    <source>
        <strain evidence="1 2">TBRC 4575</strain>
    </source>
</reference>
<proteinExistence type="predicted"/>
<protein>
    <submittedName>
        <fullName evidence="1">Uncharacterized protein</fullName>
    </submittedName>
</protein>
<comment type="caution">
    <text evidence="1">The sequence shown here is derived from an EMBL/GenBank/DDBJ whole genome shotgun (WGS) entry which is preliminary data.</text>
</comment>
<dbReference type="Proteomes" id="UP001589855">
    <property type="component" value="Unassembled WGS sequence"/>
</dbReference>
<name>A0ABV6K2U3_9LACO</name>
<gene>
    <name evidence="1" type="ORF">ACFFGS_06580</name>
</gene>
<dbReference type="EMBL" id="JBHLUK010000060">
    <property type="protein sequence ID" value="MFC0423786.1"/>
    <property type="molecule type" value="Genomic_DNA"/>
</dbReference>
<sequence length="127" mass="13991">MNLVVGPYLRRNSMHASKFSMYTALKRIDQCLQLIKKTGAIGLTDSTAALGLNLTHLTGASVIVTNGAHSFNVIVQNHDKTITLTGCLIQDTFHNIVNPLNPSYLISLNRQLISSSDDLIETIYDYL</sequence>
<dbReference type="RefSeq" id="WP_137645640.1">
    <property type="nucleotide sequence ID" value="NZ_BAABRM010000022.1"/>
</dbReference>
<evidence type="ECO:0000313" key="2">
    <source>
        <dbReference type="Proteomes" id="UP001589855"/>
    </source>
</evidence>
<accession>A0ABV6K2U3</accession>
<organism evidence="1 2">
    <name type="scientific">Lactiplantibacillus plajomi</name>
    <dbReference type="NCBI Taxonomy" id="1457217"/>
    <lineage>
        <taxon>Bacteria</taxon>
        <taxon>Bacillati</taxon>
        <taxon>Bacillota</taxon>
        <taxon>Bacilli</taxon>
        <taxon>Lactobacillales</taxon>
        <taxon>Lactobacillaceae</taxon>
        <taxon>Lactiplantibacillus</taxon>
    </lineage>
</organism>